<keyword evidence="3" id="KW-1185">Reference proteome</keyword>
<dbReference type="InterPro" id="IPR050490">
    <property type="entry name" value="Bact_solute-bd_prot1"/>
</dbReference>
<dbReference type="RefSeq" id="WP_197522364.1">
    <property type="nucleotide sequence ID" value="NZ_CACRYJ010000017.1"/>
</dbReference>
<protein>
    <submittedName>
        <fullName evidence="2">Putative ABC transporter-binding protein</fullName>
    </submittedName>
</protein>
<evidence type="ECO:0000313" key="2">
    <source>
        <dbReference type="EMBL" id="VZO36210.1"/>
    </source>
</evidence>
<proteinExistence type="predicted"/>
<dbReference type="AlphaFoldDB" id="A0A7M4DH17"/>
<dbReference type="SUPFAM" id="SSF53850">
    <property type="entry name" value="Periplasmic binding protein-like II"/>
    <property type="match status" value="1"/>
</dbReference>
<dbReference type="Pfam" id="PF01547">
    <property type="entry name" value="SBP_bac_1"/>
    <property type="match status" value="1"/>
</dbReference>
<dbReference type="EMBL" id="CACRYJ010000017">
    <property type="protein sequence ID" value="VZO36210.1"/>
    <property type="molecule type" value="Genomic_DNA"/>
</dbReference>
<dbReference type="PROSITE" id="PS51318">
    <property type="entry name" value="TAT"/>
    <property type="match status" value="1"/>
</dbReference>
<feature type="region of interest" description="Disordered" evidence="1">
    <location>
        <begin position="1"/>
        <end position="26"/>
    </location>
</feature>
<dbReference type="Proteomes" id="UP000419743">
    <property type="component" value="Unassembled WGS sequence"/>
</dbReference>
<gene>
    <name evidence="2" type="ORF">HALOF300_01414</name>
</gene>
<dbReference type="PANTHER" id="PTHR43649:SF12">
    <property type="entry name" value="DIACETYLCHITOBIOSE BINDING PROTEIN DASA"/>
    <property type="match status" value="1"/>
</dbReference>
<accession>A0A7M4DH17</accession>
<dbReference type="PANTHER" id="PTHR43649">
    <property type="entry name" value="ARABINOSE-BINDING PROTEIN-RELATED"/>
    <property type="match status" value="1"/>
</dbReference>
<name>A0A7M4DH17_9MICO</name>
<evidence type="ECO:0000256" key="1">
    <source>
        <dbReference type="SAM" id="MobiDB-lite"/>
    </source>
</evidence>
<feature type="compositionally biased region" description="Basic residues" evidence="1">
    <location>
        <begin position="1"/>
        <end position="10"/>
    </location>
</feature>
<dbReference type="InterPro" id="IPR006311">
    <property type="entry name" value="TAT_signal"/>
</dbReference>
<organism evidence="2 3">
    <name type="scientific">Occultella aeris</name>
    <dbReference type="NCBI Taxonomy" id="2761496"/>
    <lineage>
        <taxon>Bacteria</taxon>
        <taxon>Bacillati</taxon>
        <taxon>Actinomycetota</taxon>
        <taxon>Actinomycetes</taxon>
        <taxon>Micrococcales</taxon>
        <taxon>Ruaniaceae</taxon>
        <taxon>Occultella</taxon>
    </lineage>
</organism>
<dbReference type="InterPro" id="IPR006059">
    <property type="entry name" value="SBP"/>
</dbReference>
<sequence length="459" mass="49550">MTMPPIRRRHGAAERSLSRGAGPVAPAKHALTRRSFGALVAATAGAATLSACSPGPRTADPNAPLRIMAINHVWSQAIAEHLPEFEDLVGRRVSMRLLTADQLSNSYNVKLNASATDIDVMMVRALQEQILFTRNGWLADLTDRVEGDAAYDWTDFQEAPRERSVTADKVVSVPIVTERPALYYRKDLLEDFGGAPATLEEMLEISLELADRNNGFFGYVGRGQRSGAVTQWSSFLYSFGGDFTVDGASGIGTPEAIAAYEFYGRLLAETGPPGVTNMSLEQAMPIFAQGKAAFYIDADAIYSNFLDPGISTVIEEVGFAPFPAGPAGSVPHNIPSWSLGINRFSLLQDDAWEFIRWISGPEMVARLQAAGIPGARQSAWDDSATLASFPNDLAESMRINAENGKGTDRPDVIQVGRARDIVGRPLVAGITGAAVPPVAADADAEFADFLIRDNRQREF</sequence>
<dbReference type="CDD" id="cd13585">
    <property type="entry name" value="PBP2_TMBP_like"/>
    <property type="match status" value="1"/>
</dbReference>
<comment type="caution">
    <text evidence="2">The sequence shown here is derived from an EMBL/GenBank/DDBJ whole genome shotgun (WGS) entry which is preliminary data.</text>
</comment>
<reference evidence="2 3" key="1">
    <citation type="submission" date="2019-11" db="EMBL/GenBank/DDBJ databases">
        <authorList>
            <person name="Criscuolo A."/>
        </authorList>
    </citation>
    <scope>NUCLEOTIDE SEQUENCE [LARGE SCALE GENOMIC DNA]</scope>
    <source>
        <strain evidence="2">CIP111667</strain>
    </source>
</reference>
<evidence type="ECO:0000313" key="3">
    <source>
        <dbReference type="Proteomes" id="UP000419743"/>
    </source>
</evidence>
<dbReference type="Gene3D" id="3.40.190.10">
    <property type="entry name" value="Periplasmic binding protein-like II"/>
    <property type="match status" value="2"/>
</dbReference>